<evidence type="ECO:0000256" key="1">
    <source>
        <dbReference type="SAM" id="Phobius"/>
    </source>
</evidence>
<dbReference type="AlphaFoldDB" id="A0A8X8FR53"/>
<keyword evidence="1" id="KW-0472">Membrane</keyword>
<sequence length="85" mass="9528">MVLASIRCVKQDAVHALGFVRASTLLPRRGVLFSPQDKVDATLIRRRLALRALLSIGCLFLLRTFDSFQILISPTSRMSAWRKSA</sequence>
<gene>
    <name evidence="2" type="ORF">H9654_05710</name>
</gene>
<reference evidence="2 3" key="1">
    <citation type="submission" date="2020-08" db="EMBL/GenBank/DDBJ databases">
        <title>A Genomic Blueprint of the Chicken Gut Microbiome.</title>
        <authorList>
            <person name="Gilroy R."/>
            <person name="Ravi A."/>
            <person name="Getino M."/>
            <person name="Pursley I."/>
            <person name="Horton D.L."/>
            <person name="Alikhan N.-F."/>
            <person name="Baker D."/>
            <person name="Gharbi K."/>
            <person name="Hall N."/>
            <person name="Watson M."/>
            <person name="Adriaenssens E.M."/>
            <person name="Foster-Nyarko E."/>
            <person name="Jarju S."/>
            <person name="Secka A."/>
            <person name="Antonio M."/>
            <person name="Oren A."/>
            <person name="Chaudhuri R."/>
            <person name="La Ragione R.M."/>
            <person name="Hildebrand F."/>
            <person name="Pallen M.J."/>
        </authorList>
    </citation>
    <scope>NUCLEOTIDE SEQUENCE [LARGE SCALE GENOMIC DNA]</scope>
    <source>
        <strain evidence="2 3">Sa5BUN4</strain>
    </source>
</reference>
<keyword evidence="1" id="KW-0812">Transmembrane</keyword>
<feature type="transmembrane region" description="Helical" evidence="1">
    <location>
        <begin position="48"/>
        <end position="72"/>
    </location>
</feature>
<protein>
    <submittedName>
        <fullName evidence="2">Uncharacterized protein</fullName>
    </submittedName>
</protein>
<dbReference type="EMBL" id="JACSQS010000004">
    <property type="protein sequence ID" value="MBD7953702.1"/>
    <property type="molecule type" value="Genomic_DNA"/>
</dbReference>
<evidence type="ECO:0000313" key="2">
    <source>
        <dbReference type="EMBL" id="MBD7953702.1"/>
    </source>
</evidence>
<keyword evidence="1" id="KW-1133">Transmembrane helix</keyword>
<proteinExistence type="predicted"/>
<dbReference type="RefSeq" id="WP_191769717.1">
    <property type="nucleotide sequence ID" value="NZ_JACSQS010000004.1"/>
</dbReference>
<evidence type="ECO:0000313" key="3">
    <source>
        <dbReference type="Proteomes" id="UP000636938"/>
    </source>
</evidence>
<accession>A0A8X8FR53</accession>
<keyword evidence="3" id="KW-1185">Reference proteome</keyword>
<comment type="caution">
    <text evidence="2">The sequence shown here is derived from an EMBL/GenBank/DDBJ whole genome shotgun (WGS) entry which is preliminary data.</text>
</comment>
<organism evidence="2 3">
    <name type="scientific">Stenotrophomonas lacuserhaii</name>
    <dbReference type="NCBI Taxonomy" id="2760084"/>
    <lineage>
        <taxon>Bacteria</taxon>
        <taxon>Pseudomonadati</taxon>
        <taxon>Pseudomonadota</taxon>
        <taxon>Gammaproteobacteria</taxon>
        <taxon>Lysobacterales</taxon>
        <taxon>Lysobacteraceae</taxon>
        <taxon>Stenotrophomonas</taxon>
    </lineage>
</organism>
<name>A0A8X8FR53_9GAMM</name>
<dbReference type="Proteomes" id="UP000636938">
    <property type="component" value="Unassembled WGS sequence"/>
</dbReference>